<accession>A0A8D9MD84</accession>
<dbReference type="Gramene" id="A04p25140.2_BraZ1">
    <property type="protein sequence ID" value="A04p25140.2_BraZ1.CDS"/>
    <property type="gene ID" value="A04g25140.2_BraZ1"/>
</dbReference>
<organism evidence="1 2">
    <name type="scientific">Brassica campestris</name>
    <name type="common">Field mustard</name>
    <dbReference type="NCBI Taxonomy" id="3711"/>
    <lineage>
        <taxon>Eukaryota</taxon>
        <taxon>Viridiplantae</taxon>
        <taxon>Streptophyta</taxon>
        <taxon>Embryophyta</taxon>
        <taxon>Tracheophyta</taxon>
        <taxon>Spermatophyta</taxon>
        <taxon>Magnoliopsida</taxon>
        <taxon>eudicotyledons</taxon>
        <taxon>Gunneridae</taxon>
        <taxon>Pentapetalae</taxon>
        <taxon>rosids</taxon>
        <taxon>malvids</taxon>
        <taxon>Brassicales</taxon>
        <taxon>Brassicaceae</taxon>
        <taxon>Brassiceae</taxon>
        <taxon>Brassica</taxon>
    </lineage>
</organism>
<dbReference type="AlphaFoldDB" id="A0A8D9MD84"/>
<name>A0A8D9MD84_BRACM</name>
<evidence type="ECO:0000313" key="2">
    <source>
        <dbReference type="Proteomes" id="UP000694005"/>
    </source>
</evidence>
<gene>
    <name evidence="1" type="ORF">BRAPAZ1V2_A04P25140.2</name>
</gene>
<dbReference type="EMBL" id="LS974620">
    <property type="protein sequence ID" value="CAG7907613.1"/>
    <property type="molecule type" value="Genomic_DNA"/>
</dbReference>
<proteinExistence type="predicted"/>
<sequence length="87" mass="9860">MKHWASLSVDLLDGPRSVRLSSNRKVNITDLSRCSSIMYAFDFDYSCSASRGIFYTCMIMFSMIVQAELHPKLTETRSGCLLSRQGQ</sequence>
<dbReference type="Proteomes" id="UP000694005">
    <property type="component" value="Chromosome A04"/>
</dbReference>
<reference evidence="1 2" key="1">
    <citation type="submission" date="2021-07" db="EMBL/GenBank/DDBJ databases">
        <authorList>
            <consortium name="Genoscope - CEA"/>
            <person name="William W."/>
        </authorList>
    </citation>
    <scope>NUCLEOTIDE SEQUENCE [LARGE SCALE GENOMIC DNA]</scope>
</reference>
<protein>
    <submittedName>
        <fullName evidence="1">Uncharacterized protein</fullName>
    </submittedName>
</protein>
<evidence type="ECO:0000313" key="1">
    <source>
        <dbReference type="EMBL" id="CAG7907613.1"/>
    </source>
</evidence>